<feature type="transmembrane region" description="Helical" evidence="7">
    <location>
        <begin position="325"/>
        <end position="345"/>
    </location>
</feature>
<dbReference type="GO" id="GO:0005886">
    <property type="term" value="C:plasma membrane"/>
    <property type="evidence" value="ECO:0007669"/>
    <property type="project" value="UniProtKB-SubCell"/>
</dbReference>
<dbReference type="Pfam" id="PF00924">
    <property type="entry name" value="MS_channel_2nd"/>
    <property type="match status" value="1"/>
</dbReference>
<dbReference type="EMBL" id="RBEE01000042">
    <property type="protein sequence ID" value="RNL51061.1"/>
    <property type="molecule type" value="Genomic_DNA"/>
</dbReference>
<dbReference type="SUPFAM" id="SSF82861">
    <property type="entry name" value="Mechanosensitive channel protein MscS (YggB), transmembrane region"/>
    <property type="match status" value="1"/>
</dbReference>
<evidence type="ECO:0008006" key="13">
    <source>
        <dbReference type="Google" id="ProtNLM"/>
    </source>
</evidence>
<dbReference type="InterPro" id="IPR011014">
    <property type="entry name" value="MscS_channel_TM-2"/>
</dbReference>
<dbReference type="InterPro" id="IPR006685">
    <property type="entry name" value="MscS_channel_2nd"/>
</dbReference>
<dbReference type="RefSeq" id="WP_123206684.1">
    <property type="nucleotide sequence ID" value="NZ_RBEE01000042.1"/>
</dbReference>
<dbReference type="InterPro" id="IPR049278">
    <property type="entry name" value="MS_channel_C"/>
</dbReference>
<gene>
    <name evidence="11" type="ORF">D7004_15150</name>
</gene>
<feature type="transmembrane region" description="Helical" evidence="7">
    <location>
        <begin position="449"/>
        <end position="468"/>
    </location>
</feature>
<evidence type="ECO:0000256" key="8">
    <source>
        <dbReference type="SAM" id="SignalP"/>
    </source>
</evidence>
<keyword evidence="3" id="KW-1003">Cell membrane</keyword>
<dbReference type="Gene3D" id="2.30.30.60">
    <property type="match status" value="1"/>
</dbReference>
<protein>
    <recommendedName>
        <fullName evidence="13">Mechanosensitive ion channel protein</fullName>
    </recommendedName>
</protein>
<dbReference type="InterPro" id="IPR023408">
    <property type="entry name" value="MscS_beta-dom_sf"/>
</dbReference>
<accession>A0A3N0BPY5</accession>
<evidence type="ECO:0000259" key="10">
    <source>
        <dbReference type="Pfam" id="PF21082"/>
    </source>
</evidence>
<dbReference type="SUPFAM" id="SSF82689">
    <property type="entry name" value="Mechanosensitive channel protein MscS (YggB), C-terminal domain"/>
    <property type="match status" value="1"/>
</dbReference>
<dbReference type="Proteomes" id="UP000274046">
    <property type="component" value="Unassembled WGS sequence"/>
</dbReference>
<name>A0A3N0BPY5_9SPHI</name>
<evidence type="ECO:0000256" key="2">
    <source>
        <dbReference type="ARBA" id="ARBA00008017"/>
    </source>
</evidence>
<feature type="transmembrane region" description="Helical" evidence="7">
    <location>
        <begin position="609"/>
        <end position="636"/>
    </location>
</feature>
<evidence type="ECO:0000256" key="6">
    <source>
        <dbReference type="ARBA" id="ARBA00023136"/>
    </source>
</evidence>
<feature type="transmembrane region" description="Helical" evidence="7">
    <location>
        <begin position="494"/>
        <end position="517"/>
    </location>
</feature>
<keyword evidence="12" id="KW-1185">Reference proteome</keyword>
<dbReference type="SUPFAM" id="SSF50182">
    <property type="entry name" value="Sm-like ribonucleoproteins"/>
    <property type="match status" value="1"/>
</dbReference>
<sequence>MSLSGCTRIIAFAFFICLIFASAPVSAQKKDTIANKQVKLLDESQIPLLVTKIETYNFKIDRDKFLLQRSYDVSRIEKTLPDIIKKVKGFKLRFEKNGNNMNLRSLNSAVIILAEVEENLSANKATLTEYVTQLKKSNADLNKMLNDAELKCNVSDSTLKTQLSEILNDGNKLNKAERQILIKINLLSSRISVNLLQTKNLSSDMVYLSISKKIKMWSREEAPLFETKPGQYEASFFETVTKALERSGKIIIIFLGGKISVVVLSILIFCLLTSWMISNMRRVKKMDDAESILAQVNFLKRGVLVSSVFAFFTYVPFLFANPTMSLLHAFEVLRLGALCFLIFPFLTKQSKLIWFALLVLWVFYALDDILLDSAFGERWGLFIAGILLIVLGVKIIQNRSKLFVGLDPSPATKALAVFAIIQVLLSIIFNLTGRLSLAKIFGVSAVECLMLGITLKVFCTMVLEAIYLQTEAYQSSRFSDFINYKELQFRLQRYLWVIACLVFFVSFVRNITLYDVLTTATSNFFYETRSLGSYKFTFASIAIFICIIWLSSIISSFISFFFGHEKAVTGGKRSGLNSMMLLIRLAIWTIGFFIAVAAAGIPIDKLSIMLGALGVGIGFGLQNIVNNLVSGVIIAFERPIQIGDQIEIGTKSGIVKEIGVRSSKIHSAEGSDIIVPNGDLLSQHLINWTMQDRSKRVEFNISVPYETDIESTRKLIADKLAKNEHVLPIPKPLIILQDFGEYAITIRTLLWVADLTNAGEVRTEAMNDVKTVLTEAGIKLQVRPMS</sequence>
<dbReference type="Pfam" id="PF21082">
    <property type="entry name" value="MS_channel_3rd"/>
    <property type="match status" value="1"/>
</dbReference>
<evidence type="ECO:0000256" key="7">
    <source>
        <dbReference type="SAM" id="Phobius"/>
    </source>
</evidence>
<feature type="domain" description="Mechanosensitive ion channel MscS" evidence="9">
    <location>
        <begin position="623"/>
        <end position="689"/>
    </location>
</feature>
<feature type="domain" description="Mechanosensitive ion channel MscS C-terminal" evidence="10">
    <location>
        <begin position="697"/>
        <end position="779"/>
    </location>
</feature>
<evidence type="ECO:0000256" key="3">
    <source>
        <dbReference type="ARBA" id="ARBA00022475"/>
    </source>
</evidence>
<keyword evidence="4 7" id="KW-0812">Transmembrane</keyword>
<comment type="similarity">
    <text evidence="2">Belongs to the MscS (TC 1.A.23) family.</text>
</comment>
<feature type="signal peptide" evidence="8">
    <location>
        <begin position="1"/>
        <end position="27"/>
    </location>
</feature>
<feature type="transmembrane region" description="Helical" evidence="7">
    <location>
        <begin position="250"/>
        <end position="277"/>
    </location>
</feature>
<dbReference type="Gene3D" id="3.30.70.100">
    <property type="match status" value="1"/>
</dbReference>
<evidence type="ECO:0000313" key="12">
    <source>
        <dbReference type="Proteomes" id="UP000274046"/>
    </source>
</evidence>
<feature type="transmembrane region" description="Helical" evidence="7">
    <location>
        <begin position="582"/>
        <end position="603"/>
    </location>
</feature>
<keyword evidence="8" id="KW-0732">Signal</keyword>
<evidence type="ECO:0000259" key="9">
    <source>
        <dbReference type="Pfam" id="PF00924"/>
    </source>
</evidence>
<dbReference type="InterPro" id="IPR052702">
    <property type="entry name" value="MscS-like_channel"/>
</dbReference>
<feature type="transmembrane region" description="Helical" evidence="7">
    <location>
        <begin position="298"/>
        <end position="319"/>
    </location>
</feature>
<dbReference type="Gene3D" id="1.10.287.1260">
    <property type="match status" value="1"/>
</dbReference>
<dbReference type="InterPro" id="IPR011066">
    <property type="entry name" value="MscS_channel_C_sf"/>
</dbReference>
<dbReference type="InterPro" id="IPR010920">
    <property type="entry name" value="LSM_dom_sf"/>
</dbReference>
<feature type="transmembrane region" description="Helical" evidence="7">
    <location>
        <begin position="379"/>
        <end position="396"/>
    </location>
</feature>
<dbReference type="PANTHER" id="PTHR30347:SF1">
    <property type="entry name" value="MECHANOSENSITIVE CHANNEL MSCK"/>
    <property type="match status" value="1"/>
</dbReference>
<feature type="transmembrane region" description="Helical" evidence="7">
    <location>
        <begin position="352"/>
        <end position="367"/>
    </location>
</feature>
<dbReference type="PANTHER" id="PTHR30347">
    <property type="entry name" value="POTASSIUM CHANNEL RELATED"/>
    <property type="match status" value="1"/>
</dbReference>
<dbReference type="AlphaFoldDB" id="A0A3N0BPY5"/>
<feature type="chain" id="PRO_5018068534" description="Mechanosensitive ion channel protein" evidence="8">
    <location>
        <begin position="28"/>
        <end position="786"/>
    </location>
</feature>
<organism evidence="11 12">
    <name type="scientific">Pedobacter jejuensis</name>
    <dbReference type="NCBI Taxonomy" id="1268550"/>
    <lineage>
        <taxon>Bacteria</taxon>
        <taxon>Pseudomonadati</taxon>
        <taxon>Bacteroidota</taxon>
        <taxon>Sphingobacteriia</taxon>
        <taxon>Sphingobacteriales</taxon>
        <taxon>Sphingobacteriaceae</taxon>
        <taxon>Pedobacter</taxon>
    </lineage>
</organism>
<evidence type="ECO:0000256" key="1">
    <source>
        <dbReference type="ARBA" id="ARBA00004651"/>
    </source>
</evidence>
<keyword evidence="6 7" id="KW-0472">Membrane</keyword>
<comment type="caution">
    <text evidence="11">The sequence shown here is derived from an EMBL/GenBank/DDBJ whole genome shotgun (WGS) entry which is preliminary data.</text>
</comment>
<dbReference type="OrthoDB" id="9809206at2"/>
<proteinExistence type="inferred from homology"/>
<dbReference type="GO" id="GO:0008381">
    <property type="term" value="F:mechanosensitive monoatomic ion channel activity"/>
    <property type="evidence" value="ECO:0007669"/>
    <property type="project" value="UniProtKB-ARBA"/>
</dbReference>
<keyword evidence="5 7" id="KW-1133">Transmembrane helix</keyword>
<evidence type="ECO:0000256" key="4">
    <source>
        <dbReference type="ARBA" id="ARBA00022692"/>
    </source>
</evidence>
<feature type="transmembrane region" description="Helical" evidence="7">
    <location>
        <begin position="537"/>
        <end position="562"/>
    </location>
</feature>
<comment type="subcellular location">
    <subcellularLocation>
        <location evidence="1">Cell membrane</location>
        <topology evidence="1">Multi-pass membrane protein</topology>
    </subcellularLocation>
</comment>
<evidence type="ECO:0000313" key="11">
    <source>
        <dbReference type="EMBL" id="RNL51061.1"/>
    </source>
</evidence>
<reference evidence="11 12" key="1">
    <citation type="submission" date="2018-10" db="EMBL/GenBank/DDBJ databases">
        <title>Genome sequencing of Pedobacter jejuensis TNB23.</title>
        <authorList>
            <person name="Cho Y.-J."/>
            <person name="Cho A."/>
            <person name="Kim O.-S."/>
        </authorList>
    </citation>
    <scope>NUCLEOTIDE SEQUENCE [LARGE SCALE GENOMIC DNA]</scope>
    <source>
        <strain evidence="11 12">TNB23</strain>
    </source>
</reference>
<feature type="transmembrane region" description="Helical" evidence="7">
    <location>
        <begin position="416"/>
        <end position="437"/>
    </location>
</feature>
<evidence type="ECO:0000256" key="5">
    <source>
        <dbReference type="ARBA" id="ARBA00022989"/>
    </source>
</evidence>